<feature type="transmembrane region" description="Helical" evidence="7">
    <location>
        <begin position="12"/>
        <end position="32"/>
    </location>
</feature>
<dbReference type="CDD" id="cd06261">
    <property type="entry name" value="TM_PBP2"/>
    <property type="match status" value="1"/>
</dbReference>
<dbReference type="SUPFAM" id="SSF161098">
    <property type="entry name" value="MetI-like"/>
    <property type="match status" value="1"/>
</dbReference>
<dbReference type="OrthoDB" id="9804353at2"/>
<keyword evidence="2 7" id="KW-0813">Transport</keyword>
<evidence type="ECO:0000256" key="5">
    <source>
        <dbReference type="ARBA" id="ARBA00022989"/>
    </source>
</evidence>
<dbReference type="Pfam" id="PF00528">
    <property type="entry name" value="BPD_transp_1"/>
    <property type="match status" value="1"/>
</dbReference>
<keyword evidence="5 7" id="KW-1133">Transmembrane helix</keyword>
<dbReference type="Proteomes" id="UP000198752">
    <property type="component" value="Unassembled WGS sequence"/>
</dbReference>
<dbReference type="InterPro" id="IPR035906">
    <property type="entry name" value="MetI-like_sf"/>
</dbReference>
<dbReference type="RefSeq" id="WP_093673444.1">
    <property type="nucleotide sequence ID" value="NZ_FOOY01000018.1"/>
</dbReference>
<keyword evidence="10" id="KW-1185">Reference proteome</keyword>
<feature type="transmembrane region" description="Helical" evidence="7">
    <location>
        <begin position="59"/>
        <end position="81"/>
    </location>
</feature>
<evidence type="ECO:0000256" key="7">
    <source>
        <dbReference type="RuleBase" id="RU363032"/>
    </source>
</evidence>
<dbReference type="PROSITE" id="PS50928">
    <property type="entry name" value="ABC_TM1"/>
    <property type="match status" value="1"/>
</dbReference>
<dbReference type="Gene3D" id="1.10.3720.10">
    <property type="entry name" value="MetI-like"/>
    <property type="match status" value="1"/>
</dbReference>
<reference evidence="10" key="1">
    <citation type="submission" date="2016-10" db="EMBL/GenBank/DDBJ databases">
        <authorList>
            <person name="Varghese N."/>
            <person name="Submissions S."/>
        </authorList>
    </citation>
    <scope>NUCLEOTIDE SEQUENCE [LARGE SCALE GENOMIC DNA]</scope>
    <source>
        <strain evidence="10">ATCC 700379</strain>
    </source>
</reference>
<protein>
    <submittedName>
        <fullName evidence="9">NitT/TauT family transport system permease protein</fullName>
    </submittedName>
</protein>
<evidence type="ECO:0000259" key="8">
    <source>
        <dbReference type="PROSITE" id="PS50928"/>
    </source>
</evidence>
<dbReference type="InterPro" id="IPR000515">
    <property type="entry name" value="MetI-like"/>
</dbReference>
<evidence type="ECO:0000256" key="2">
    <source>
        <dbReference type="ARBA" id="ARBA00022448"/>
    </source>
</evidence>
<comment type="similarity">
    <text evidence="7">Belongs to the binding-protein-dependent transport system permease family.</text>
</comment>
<dbReference type="GO" id="GO:0055085">
    <property type="term" value="P:transmembrane transport"/>
    <property type="evidence" value="ECO:0007669"/>
    <property type="project" value="InterPro"/>
</dbReference>
<feature type="transmembrane region" description="Helical" evidence="7">
    <location>
        <begin position="93"/>
        <end position="115"/>
    </location>
</feature>
<dbReference type="PANTHER" id="PTHR30151:SF0">
    <property type="entry name" value="ABC TRANSPORTER PERMEASE PROTEIN MJ0413-RELATED"/>
    <property type="match status" value="1"/>
</dbReference>
<sequence>MRFKIISGSGIILVLAVWAFITYTGMVGSLFLPTPTAVILEARKQIEDGIFFQDIWISFYRILIGFLLATLFALPIGVMMGTSKTWKAFWEPIVGFVRYMPVVAFIPLSILWFGTSDMQKFFIIFFGVFFQQVIMIADNCKTVKKSVVEVGLTLGLNRLEVIKDIVVKAAMPSIWDTLRTVWGWAWTYLVVAELVAATSGLGFRIMQAQRYLSTETIILGILTIGLLGLITDTIFGLLAKMMFPWHEKEKINN</sequence>
<evidence type="ECO:0000256" key="3">
    <source>
        <dbReference type="ARBA" id="ARBA00022475"/>
    </source>
</evidence>
<proteinExistence type="inferred from homology"/>
<feature type="transmembrane region" description="Helical" evidence="7">
    <location>
        <begin position="181"/>
        <end position="205"/>
    </location>
</feature>
<dbReference type="STRING" id="269670.SAMN02982927_02496"/>
<dbReference type="EMBL" id="FOOY01000018">
    <property type="protein sequence ID" value="SFG70448.1"/>
    <property type="molecule type" value="Genomic_DNA"/>
</dbReference>
<feature type="domain" description="ABC transmembrane type-1" evidence="8">
    <location>
        <begin position="55"/>
        <end position="239"/>
    </location>
</feature>
<dbReference type="PANTHER" id="PTHR30151">
    <property type="entry name" value="ALKANE SULFONATE ABC TRANSPORTER-RELATED, MEMBRANE SUBUNIT"/>
    <property type="match status" value="1"/>
</dbReference>
<keyword evidence="4 7" id="KW-0812">Transmembrane</keyword>
<evidence type="ECO:0000256" key="4">
    <source>
        <dbReference type="ARBA" id="ARBA00022692"/>
    </source>
</evidence>
<dbReference type="AlphaFoldDB" id="A0A1I2TZZ7"/>
<keyword evidence="6 7" id="KW-0472">Membrane</keyword>
<name>A0A1I2TZZ7_9BACL</name>
<evidence type="ECO:0000256" key="6">
    <source>
        <dbReference type="ARBA" id="ARBA00023136"/>
    </source>
</evidence>
<evidence type="ECO:0000256" key="1">
    <source>
        <dbReference type="ARBA" id="ARBA00004651"/>
    </source>
</evidence>
<dbReference type="GO" id="GO:0005886">
    <property type="term" value="C:plasma membrane"/>
    <property type="evidence" value="ECO:0007669"/>
    <property type="project" value="UniProtKB-SubCell"/>
</dbReference>
<organism evidence="9 10">
    <name type="scientific">Sporolactobacillus nakayamae</name>
    <dbReference type="NCBI Taxonomy" id="269670"/>
    <lineage>
        <taxon>Bacteria</taxon>
        <taxon>Bacillati</taxon>
        <taxon>Bacillota</taxon>
        <taxon>Bacilli</taxon>
        <taxon>Bacillales</taxon>
        <taxon>Sporolactobacillaceae</taxon>
        <taxon>Sporolactobacillus</taxon>
    </lineage>
</organism>
<evidence type="ECO:0000313" key="9">
    <source>
        <dbReference type="EMBL" id="SFG70448.1"/>
    </source>
</evidence>
<keyword evidence="3" id="KW-1003">Cell membrane</keyword>
<evidence type="ECO:0000313" key="10">
    <source>
        <dbReference type="Proteomes" id="UP000198752"/>
    </source>
</evidence>
<accession>A0A1I2TZZ7</accession>
<feature type="transmembrane region" description="Helical" evidence="7">
    <location>
        <begin position="217"/>
        <end position="239"/>
    </location>
</feature>
<comment type="subcellular location">
    <subcellularLocation>
        <location evidence="1 7">Cell membrane</location>
        <topology evidence="1 7">Multi-pass membrane protein</topology>
    </subcellularLocation>
</comment>
<gene>
    <name evidence="9" type="ORF">SAMN02982927_02496</name>
</gene>